<dbReference type="PANTHER" id="PTHR12080">
    <property type="entry name" value="SIGNALING LYMPHOCYTIC ACTIVATION MOLECULE"/>
    <property type="match status" value="1"/>
</dbReference>
<keyword evidence="3 5" id="KW-0472">Membrane</keyword>
<reference evidence="8" key="3">
    <citation type="submission" date="2025-08" db="UniProtKB">
        <authorList>
            <consortium name="Ensembl"/>
        </authorList>
    </citation>
    <scope>IDENTIFICATION</scope>
</reference>
<evidence type="ECO:0000256" key="2">
    <source>
        <dbReference type="ARBA" id="ARBA00022729"/>
    </source>
</evidence>
<evidence type="ECO:0000256" key="1">
    <source>
        <dbReference type="ARBA" id="ARBA00004370"/>
    </source>
</evidence>
<keyword evidence="5" id="KW-1133">Transmembrane helix</keyword>
<dbReference type="RefSeq" id="XP_012988366.2">
    <property type="nucleotide sequence ID" value="XM_013132912.3"/>
</dbReference>
<evidence type="ECO:0000256" key="6">
    <source>
        <dbReference type="SAM" id="SignalP"/>
    </source>
</evidence>
<dbReference type="PANTHER" id="PTHR12080:SF48">
    <property type="entry name" value="IMMUNOGLOBULIN SUBTYPE DOMAIN-CONTAINING PROTEIN"/>
    <property type="match status" value="1"/>
</dbReference>
<keyword evidence="9" id="KW-1185">Reference proteome</keyword>
<evidence type="ECO:0000256" key="5">
    <source>
        <dbReference type="SAM" id="Phobius"/>
    </source>
</evidence>
<keyword evidence="2 6" id="KW-0732">Signal</keyword>
<dbReference type="InterPro" id="IPR015631">
    <property type="entry name" value="CD2/SLAM_rcpt"/>
</dbReference>
<feature type="chain" id="PRO_5028138988" description="Immunoglobulin domain-containing protein" evidence="6">
    <location>
        <begin position="26"/>
        <end position="298"/>
    </location>
</feature>
<dbReference type="Bgee" id="ENSELUG00000006236">
    <property type="expression patterns" value="Expressed in spleen and 11 other cell types or tissues"/>
</dbReference>
<keyword evidence="4" id="KW-0325">Glycoprotein</keyword>
<comment type="subcellular location">
    <subcellularLocation>
        <location evidence="1">Membrane</location>
    </subcellularLocation>
</comment>
<dbReference type="AlphaFoldDB" id="A0A3P8ZLT9"/>
<dbReference type="InterPro" id="IPR003599">
    <property type="entry name" value="Ig_sub"/>
</dbReference>
<evidence type="ECO:0000259" key="7">
    <source>
        <dbReference type="SMART" id="SM00409"/>
    </source>
</evidence>
<evidence type="ECO:0000256" key="3">
    <source>
        <dbReference type="ARBA" id="ARBA00023136"/>
    </source>
</evidence>
<dbReference type="GeneTree" id="ENSGT01030000234540"/>
<evidence type="ECO:0000313" key="9">
    <source>
        <dbReference type="Proteomes" id="UP000265140"/>
    </source>
</evidence>
<organism evidence="8 9">
    <name type="scientific">Esox lucius</name>
    <name type="common">Northern pike</name>
    <dbReference type="NCBI Taxonomy" id="8010"/>
    <lineage>
        <taxon>Eukaryota</taxon>
        <taxon>Metazoa</taxon>
        <taxon>Chordata</taxon>
        <taxon>Craniata</taxon>
        <taxon>Vertebrata</taxon>
        <taxon>Euteleostomi</taxon>
        <taxon>Actinopterygii</taxon>
        <taxon>Neopterygii</taxon>
        <taxon>Teleostei</taxon>
        <taxon>Protacanthopterygii</taxon>
        <taxon>Esociformes</taxon>
        <taxon>Esocidae</taxon>
        <taxon>Esox</taxon>
    </lineage>
</organism>
<dbReference type="GeneID" id="105009723"/>
<dbReference type="Ensembl" id="ENSELUT00000011125.3">
    <property type="protein sequence ID" value="ENSELUP00000029322.2"/>
    <property type="gene ID" value="ENSELUG00000006236.3"/>
</dbReference>
<feature type="signal peptide" evidence="6">
    <location>
        <begin position="1"/>
        <end position="25"/>
    </location>
</feature>
<dbReference type="OrthoDB" id="9835793at2759"/>
<dbReference type="Proteomes" id="UP000265140">
    <property type="component" value="Chromosome 24"/>
</dbReference>
<dbReference type="OMA" id="TMSIYET"/>
<dbReference type="Gene3D" id="2.60.40.10">
    <property type="entry name" value="Immunoglobulins"/>
    <property type="match status" value="2"/>
</dbReference>
<dbReference type="InterPro" id="IPR036179">
    <property type="entry name" value="Ig-like_dom_sf"/>
</dbReference>
<dbReference type="InterPro" id="IPR013783">
    <property type="entry name" value="Ig-like_fold"/>
</dbReference>
<dbReference type="SMART" id="SM00409">
    <property type="entry name" value="IG"/>
    <property type="match status" value="1"/>
</dbReference>
<evidence type="ECO:0000313" key="8">
    <source>
        <dbReference type="Ensembl" id="ENSELUP00000029322.2"/>
    </source>
</evidence>
<reference evidence="8" key="4">
    <citation type="submission" date="2025-09" db="UniProtKB">
        <authorList>
            <consortium name="Ensembl"/>
        </authorList>
    </citation>
    <scope>IDENTIFICATION</scope>
</reference>
<accession>A0A3P8ZLT9</accession>
<protein>
    <recommendedName>
        <fullName evidence="7">Immunoglobulin domain-containing protein</fullName>
    </recommendedName>
</protein>
<proteinExistence type="predicted"/>
<evidence type="ECO:0000256" key="4">
    <source>
        <dbReference type="ARBA" id="ARBA00023180"/>
    </source>
</evidence>
<dbReference type="SUPFAM" id="SSF48726">
    <property type="entry name" value="Immunoglobulin"/>
    <property type="match status" value="1"/>
</dbReference>
<name>A0A3P8ZLT9_ESOLU</name>
<reference evidence="9" key="1">
    <citation type="journal article" date="2014" name="PLoS ONE">
        <title>The genome and linkage map of the northern pike (Esox lucius): conserved synteny revealed between the salmonid sister group and the Neoteleostei.</title>
        <authorList>
            <person name="Rondeau E.B."/>
            <person name="Minkley D.R."/>
            <person name="Leong J.S."/>
            <person name="Messmer A.M."/>
            <person name="Jantzen J.R."/>
            <person name="von Schalburg K.R."/>
            <person name="Lemon C."/>
            <person name="Bird N.H."/>
            <person name="Koop B.F."/>
        </authorList>
    </citation>
    <scope>NUCLEOTIDE SEQUENCE</scope>
</reference>
<dbReference type="GO" id="GO:0016020">
    <property type="term" value="C:membrane"/>
    <property type="evidence" value="ECO:0007669"/>
    <property type="project" value="UniProtKB-SubCell"/>
</dbReference>
<sequence>MPAGPFSYCFSQGILLLSILHYVVGESLLIHKTVGDSVELPGPSPTDGKVTSVVWKYGGKDIAEYNSDVKYFPGNPLEGRLEMNSKNLSLTVKDLKLQDSGTFSVTGEWAKGQIPTKTITLKVHEPVSNVVIINKVQLLANHSCSVQMTCNASGNSKLNYTWKRGNETFRGNQQMQFILSPAEGVINLIFNASNQVSEKSASTTVSCVNETIPTGMLWHIKYIGIPVGGAVVVILIVAVVIYNRMSNKTDDQIENTIYTDVGDIARVKDTRSNSDVITMSIYETVDDYPKTKSSENET</sequence>
<feature type="domain" description="Immunoglobulin" evidence="7">
    <location>
        <begin position="27"/>
        <end position="124"/>
    </location>
</feature>
<reference evidence="8" key="2">
    <citation type="submission" date="2020-02" db="EMBL/GenBank/DDBJ databases">
        <title>Esox lucius (northern pike) genome, fEsoLuc1, primary haplotype.</title>
        <authorList>
            <person name="Myers G."/>
            <person name="Karagic N."/>
            <person name="Meyer A."/>
            <person name="Pippel M."/>
            <person name="Reichard M."/>
            <person name="Winkler S."/>
            <person name="Tracey A."/>
            <person name="Sims Y."/>
            <person name="Howe K."/>
            <person name="Rhie A."/>
            <person name="Formenti G."/>
            <person name="Durbin R."/>
            <person name="Fedrigo O."/>
            <person name="Jarvis E.D."/>
        </authorList>
    </citation>
    <scope>NUCLEOTIDE SEQUENCE [LARGE SCALE GENOMIC DNA]</scope>
</reference>
<dbReference type="KEGG" id="els:105009723"/>
<keyword evidence="5" id="KW-0812">Transmembrane</keyword>
<feature type="transmembrane region" description="Helical" evidence="5">
    <location>
        <begin position="222"/>
        <end position="242"/>
    </location>
</feature>